<accession>A0A6N1CL30</accession>
<dbReference type="AlphaFoldDB" id="A0A6N1CL30"/>
<keyword evidence="2" id="KW-1185">Reference proteome</keyword>
<protein>
    <submittedName>
        <fullName evidence="1">Uncharacterized protein</fullName>
    </submittedName>
</protein>
<organism evidence="1 2">
    <name type="scientific">Pseudomonas bijieensis</name>
    <dbReference type="NCBI Taxonomy" id="2681983"/>
    <lineage>
        <taxon>Bacteria</taxon>
        <taxon>Pseudomonadati</taxon>
        <taxon>Pseudomonadota</taxon>
        <taxon>Gammaproteobacteria</taxon>
        <taxon>Pseudomonadales</taxon>
        <taxon>Pseudomonadaceae</taxon>
        <taxon>Pseudomonas</taxon>
    </lineage>
</organism>
<dbReference type="KEGG" id="pbz:GN234_14895"/>
<name>A0A6N1CL30_9PSED</name>
<dbReference type="EMBL" id="CP048810">
    <property type="protein sequence ID" value="QKS85989.1"/>
    <property type="molecule type" value="Genomic_DNA"/>
</dbReference>
<evidence type="ECO:0000313" key="2">
    <source>
        <dbReference type="Proteomes" id="UP000509545"/>
    </source>
</evidence>
<evidence type="ECO:0000313" key="1">
    <source>
        <dbReference type="EMBL" id="QKS85989.1"/>
    </source>
</evidence>
<reference evidence="1 2" key="1">
    <citation type="submission" date="2020-02" db="EMBL/GenBank/DDBJ databases">
        <authorList>
            <person name="Liang J."/>
        </authorList>
    </citation>
    <scope>NUCLEOTIDE SEQUENCE [LARGE SCALE GENOMIC DNA]</scope>
    <source>
        <strain evidence="1 2">L22-9</strain>
    </source>
</reference>
<proteinExistence type="predicted"/>
<dbReference type="Proteomes" id="UP000509545">
    <property type="component" value="Chromosome"/>
</dbReference>
<sequence length="178" mass="20497">MYAQLATRSAYKDGLVGNWFDYYKNKLRYLGWDSARPVSAGRAGQGLMVDSVSRQISRSFDERFSRQASQALGTLRRNPDALEVFERTSLLRDRGFFQVIPCTSKSSGRIEIGLYHKQFRTRRTVSRFLFWPIEDVVESSQEEMAVITFSTLHYATFREKVAAAVMSETVRHLHALEL</sequence>
<gene>
    <name evidence="1" type="ORF">GN234_14895</name>
</gene>